<feature type="compositionally biased region" description="Low complexity" evidence="1">
    <location>
        <begin position="55"/>
        <end position="73"/>
    </location>
</feature>
<dbReference type="Gene3D" id="2.40.160.20">
    <property type="match status" value="1"/>
</dbReference>
<organism evidence="3 4">
    <name type="scientific">Hyalangium rubrum</name>
    <dbReference type="NCBI Taxonomy" id="3103134"/>
    <lineage>
        <taxon>Bacteria</taxon>
        <taxon>Pseudomonadati</taxon>
        <taxon>Myxococcota</taxon>
        <taxon>Myxococcia</taxon>
        <taxon>Myxococcales</taxon>
        <taxon>Cystobacterineae</taxon>
        <taxon>Archangiaceae</taxon>
        <taxon>Hyalangium</taxon>
    </lineage>
</organism>
<feature type="signal peptide" evidence="2">
    <location>
        <begin position="1"/>
        <end position="20"/>
    </location>
</feature>
<dbReference type="Gene3D" id="3.40.50.10610">
    <property type="entry name" value="ABC-type transport auxiliary lipoprotein component"/>
    <property type="match status" value="1"/>
</dbReference>
<keyword evidence="2" id="KW-0732">Signal</keyword>
<dbReference type="InterPro" id="IPR011250">
    <property type="entry name" value="OMP/PagP_B-barrel"/>
</dbReference>
<gene>
    <name evidence="3" type="ORF">SYV04_39750</name>
</gene>
<evidence type="ECO:0000256" key="1">
    <source>
        <dbReference type="SAM" id="MobiDB-lite"/>
    </source>
</evidence>
<comment type="caution">
    <text evidence="3">The sequence shown here is derived from an EMBL/GenBank/DDBJ whole genome shotgun (WGS) entry which is preliminary data.</text>
</comment>
<keyword evidence="4" id="KW-1185">Reference proteome</keyword>
<evidence type="ECO:0000313" key="4">
    <source>
        <dbReference type="Proteomes" id="UP001291309"/>
    </source>
</evidence>
<feature type="compositionally biased region" description="Pro residues" evidence="1">
    <location>
        <begin position="30"/>
        <end position="54"/>
    </location>
</feature>
<feature type="region of interest" description="Disordered" evidence="1">
    <location>
        <begin position="22"/>
        <end position="75"/>
    </location>
</feature>
<sequence>MKRLLLPFVACLLISTVARAQAPASAEAPSTPPAEAPAAPAPVPEPVAPAPAEPPAEGATPPAASEASSTAQPDKAAAEIPTVAVLALEANKAAQEDAPGIASLIASRLAESPRLKVLTQRDIEAMLSAERQRQLLGSGSCSQGTCIEQLSSITGARYMVTGRLDRFGDKYLLTVSLLDSVRGRSLARPRAEAETPDALLQVADAIGEQLLAELVPSGKVSPAQPLLGSVKEAPGGGLVLGLRINNSFINNLVALNPGADLEVGYAFHPEWVGFLQVGISFLRSSEEGQAGRLRVLPSVIGARHYYRLQHSLHPYWGLGLGVQLGFGQFGPFQSTGALPTVIGFGGLEYRIAGKVGFNLEVGTNLAQATLGLAENGLGDGLNLDLNAGISYHF</sequence>
<evidence type="ECO:0000313" key="3">
    <source>
        <dbReference type="EMBL" id="MDY7232589.1"/>
    </source>
</evidence>
<dbReference type="Proteomes" id="UP001291309">
    <property type="component" value="Unassembled WGS sequence"/>
</dbReference>
<evidence type="ECO:0008006" key="5">
    <source>
        <dbReference type="Google" id="ProtNLM"/>
    </source>
</evidence>
<protein>
    <recommendedName>
        <fullName evidence="5">Curli production assembly/transport component CsgG</fullName>
    </recommendedName>
</protein>
<dbReference type="RefSeq" id="WP_321551303.1">
    <property type="nucleotide sequence ID" value="NZ_JAXIVS010000021.1"/>
</dbReference>
<feature type="chain" id="PRO_5045961800" description="Curli production assembly/transport component CsgG" evidence="2">
    <location>
        <begin position="21"/>
        <end position="393"/>
    </location>
</feature>
<evidence type="ECO:0000256" key="2">
    <source>
        <dbReference type="SAM" id="SignalP"/>
    </source>
</evidence>
<dbReference type="EMBL" id="JAXIVS010000021">
    <property type="protein sequence ID" value="MDY7232589.1"/>
    <property type="molecule type" value="Genomic_DNA"/>
</dbReference>
<dbReference type="SUPFAM" id="SSF56925">
    <property type="entry name" value="OMPA-like"/>
    <property type="match status" value="1"/>
</dbReference>
<accession>A0ABU5HI80</accession>
<name>A0ABU5HI80_9BACT</name>
<proteinExistence type="predicted"/>
<reference evidence="3 4" key="1">
    <citation type="submission" date="2023-12" db="EMBL/GenBank/DDBJ databases">
        <title>the genome sequence of Hyalangium sp. s54d21.</title>
        <authorList>
            <person name="Zhang X."/>
        </authorList>
    </citation>
    <scope>NUCLEOTIDE SEQUENCE [LARGE SCALE GENOMIC DNA]</scope>
    <source>
        <strain evidence="4">s54d21</strain>
    </source>
</reference>